<evidence type="ECO:0000313" key="3">
    <source>
        <dbReference type="EMBL" id="KAL3308806.1"/>
    </source>
</evidence>
<dbReference type="SMART" id="SM00101">
    <property type="entry name" value="14_3_3"/>
    <property type="match status" value="1"/>
</dbReference>
<dbReference type="Proteomes" id="UP001626550">
    <property type="component" value="Unassembled WGS sequence"/>
</dbReference>
<sequence>MVKYMKSVAQSGNELNVKERNLLSVAYKNVIGARRASWRFISDIENKNRDKDIKRAELAEHYRFVIEDELKDICNEVLDLVSQHLLPSATAPDAKFAVTTDRHKAAEDALIAYKEATKIAREDLSPTHPIRLGLALNFSVFFYEILSSPSKACELAKAAFDEAVSQIDTMSEELYKDSTLILQLLKDNLSLWTADEQQDYHDDA</sequence>
<dbReference type="PRINTS" id="PR00305">
    <property type="entry name" value="1433ZETA"/>
</dbReference>
<dbReference type="InterPro" id="IPR036815">
    <property type="entry name" value="14-3-3_dom_sf"/>
</dbReference>
<proteinExistence type="inferred from homology"/>
<comment type="caution">
    <text evidence="3">The sequence shown here is derived from an EMBL/GenBank/DDBJ whole genome shotgun (WGS) entry which is preliminary data.</text>
</comment>
<comment type="similarity">
    <text evidence="1">Belongs to the 14-3-3 family.</text>
</comment>
<gene>
    <name evidence="3" type="ORF">Ciccas_012655</name>
</gene>
<evidence type="ECO:0000256" key="1">
    <source>
        <dbReference type="ARBA" id="ARBA00006141"/>
    </source>
</evidence>
<dbReference type="AlphaFoldDB" id="A0ABD2PMS3"/>
<keyword evidence="4" id="KW-1185">Reference proteome</keyword>
<dbReference type="Gene3D" id="1.20.190.20">
    <property type="entry name" value="14-3-3 domain"/>
    <property type="match status" value="2"/>
</dbReference>
<dbReference type="SUPFAM" id="SSF48445">
    <property type="entry name" value="14-3-3 protein"/>
    <property type="match status" value="1"/>
</dbReference>
<reference evidence="3 4" key="1">
    <citation type="submission" date="2024-11" db="EMBL/GenBank/DDBJ databases">
        <title>Adaptive evolution of stress response genes in parasites aligns with host niche diversity.</title>
        <authorList>
            <person name="Hahn C."/>
            <person name="Resl P."/>
        </authorList>
    </citation>
    <scope>NUCLEOTIDE SEQUENCE [LARGE SCALE GENOMIC DNA]</scope>
    <source>
        <strain evidence="3">EGGRZ-B1_66</strain>
        <tissue evidence="3">Body</tissue>
    </source>
</reference>
<dbReference type="InterPro" id="IPR000308">
    <property type="entry name" value="14-3-3"/>
</dbReference>
<organism evidence="3 4">
    <name type="scientific">Cichlidogyrus casuarinus</name>
    <dbReference type="NCBI Taxonomy" id="1844966"/>
    <lineage>
        <taxon>Eukaryota</taxon>
        <taxon>Metazoa</taxon>
        <taxon>Spiralia</taxon>
        <taxon>Lophotrochozoa</taxon>
        <taxon>Platyhelminthes</taxon>
        <taxon>Monogenea</taxon>
        <taxon>Monopisthocotylea</taxon>
        <taxon>Dactylogyridea</taxon>
        <taxon>Ancyrocephalidae</taxon>
        <taxon>Cichlidogyrus</taxon>
    </lineage>
</organism>
<dbReference type="Pfam" id="PF00244">
    <property type="entry name" value="14-3-3"/>
    <property type="match status" value="1"/>
</dbReference>
<dbReference type="EMBL" id="JBJKFK010004668">
    <property type="protein sequence ID" value="KAL3308806.1"/>
    <property type="molecule type" value="Genomic_DNA"/>
</dbReference>
<dbReference type="InterPro" id="IPR023409">
    <property type="entry name" value="14-3-3_CS"/>
</dbReference>
<dbReference type="PROSITE" id="PS00796">
    <property type="entry name" value="1433_1"/>
    <property type="match status" value="1"/>
</dbReference>
<evidence type="ECO:0000313" key="4">
    <source>
        <dbReference type="Proteomes" id="UP001626550"/>
    </source>
</evidence>
<protein>
    <recommendedName>
        <fullName evidence="2">14-3-3 domain-containing protein</fullName>
    </recommendedName>
</protein>
<name>A0ABD2PMS3_9PLAT</name>
<dbReference type="PIRSF" id="PIRSF000868">
    <property type="entry name" value="14-3-3"/>
    <property type="match status" value="1"/>
</dbReference>
<feature type="domain" description="14-3-3" evidence="2">
    <location>
        <begin position="1"/>
        <end position="204"/>
    </location>
</feature>
<dbReference type="InterPro" id="IPR023410">
    <property type="entry name" value="14-3-3_domain"/>
</dbReference>
<dbReference type="PANTHER" id="PTHR18860">
    <property type="entry name" value="14-3-3 PROTEIN"/>
    <property type="match status" value="1"/>
</dbReference>
<accession>A0ABD2PMS3</accession>
<evidence type="ECO:0000259" key="2">
    <source>
        <dbReference type="SMART" id="SM00101"/>
    </source>
</evidence>